<dbReference type="PANTHER" id="PTHR30055">
    <property type="entry name" value="HTH-TYPE TRANSCRIPTIONAL REGULATOR RUTR"/>
    <property type="match status" value="1"/>
</dbReference>
<evidence type="ECO:0000256" key="2">
    <source>
        <dbReference type="ARBA" id="ARBA00023015"/>
    </source>
</evidence>
<evidence type="ECO:0000313" key="7">
    <source>
        <dbReference type="EMBL" id="MFD2141183.1"/>
    </source>
</evidence>
<proteinExistence type="predicted"/>
<protein>
    <submittedName>
        <fullName evidence="7">TetR/AcrR family transcriptional regulator</fullName>
    </submittedName>
</protein>
<feature type="DNA-binding region" description="H-T-H motif" evidence="5">
    <location>
        <begin position="36"/>
        <end position="55"/>
    </location>
</feature>
<dbReference type="InterPro" id="IPR039538">
    <property type="entry name" value="BetI_C"/>
</dbReference>
<dbReference type="InterPro" id="IPR009057">
    <property type="entry name" value="Homeodomain-like_sf"/>
</dbReference>
<dbReference type="SUPFAM" id="SSF46689">
    <property type="entry name" value="Homeodomain-like"/>
    <property type="match status" value="1"/>
</dbReference>
<keyword evidence="1" id="KW-0678">Repressor</keyword>
<dbReference type="PRINTS" id="PR00455">
    <property type="entry name" value="HTHTETR"/>
</dbReference>
<evidence type="ECO:0000313" key="8">
    <source>
        <dbReference type="Proteomes" id="UP001597299"/>
    </source>
</evidence>
<evidence type="ECO:0000256" key="1">
    <source>
        <dbReference type="ARBA" id="ARBA00022491"/>
    </source>
</evidence>
<reference evidence="8" key="1">
    <citation type="journal article" date="2019" name="Int. J. Syst. Evol. Microbiol.">
        <title>The Global Catalogue of Microorganisms (GCM) 10K type strain sequencing project: providing services to taxonomists for standard genome sequencing and annotation.</title>
        <authorList>
            <consortium name="The Broad Institute Genomics Platform"/>
            <consortium name="The Broad Institute Genome Sequencing Center for Infectious Disease"/>
            <person name="Wu L."/>
            <person name="Ma J."/>
        </authorList>
    </citation>
    <scope>NUCLEOTIDE SEQUENCE [LARGE SCALE GENOMIC DNA]</scope>
    <source>
        <strain evidence="8">CCM 7435</strain>
    </source>
</reference>
<keyword evidence="8" id="KW-1185">Reference proteome</keyword>
<dbReference type="SUPFAM" id="SSF48498">
    <property type="entry name" value="Tetracyclin repressor-like, C-terminal domain"/>
    <property type="match status" value="1"/>
</dbReference>
<sequence>MTAKAARRRLPPAERRAMILDEALRLFAERHYSIVTVRDIAQVCEMNVGLLYHYFDSKDDLVRRALEHAIGQLMLGYEERRTQQPDPLAELLAWLEIHAEIAPTLIRMVKLMADYASSGMRDEVLDALIAGFYRGEQDVLEGALRRGVEAGLFAPHDVARTARRIGLMLDGIFFASTSRGDDRVEADIRDLADVLPAWVGAGTVAAAPAS</sequence>
<organism evidence="7 8">
    <name type="scientific">Ancylobacter oerskovii</name>
    <dbReference type="NCBI Taxonomy" id="459519"/>
    <lineage>
        <taxon>Bacteria</taxon>
        <taxon>Pseudomonadati</taxon>
        <taxon>Pseudomonadota</taxon>
        <taxon>Alphaproteobacteria</taxon>
        <taxon>Hyphomicrobiales</taxon>
        <taxon>Xanthobacteraceae</taxon>
        <taxon>Ancylobacter</taxon>
    </lineage>
</organism>
<evidence type="ECO:0000259" key="6">
    <source>
        <dbReference type="PROSITE" id="PS50977"/>
    </source>
</evidence>
<dbReference type="EMBL" id="JBHUHD010000001">
    <property type="protein sequence ID" value="MFD2141183.1"/>
    <property type="molecule type" value="Genomic_DNA"/>
</dbReference>
<keyword evidence="3 5" id="KW-0238">DNA-binding</keyword>
<comment type="caution">
    <text evidence="7">The sequence shown here is derived from an EMBL/GenBank/DDBJ whole genome shotgun (WGS) entry which is preliminary data.</text>
</comment>
<keyword evidence="4" id="KW-0804">Transcription</keyword>
<name>A0ABW4YY94_9HYPH</name>
<feature type="domain" description="HTH tetR-type" evidence="6">
    <location>
        <begin position="13"/>
        <end position="73"/>
    </location>
</feature>
<dbReference type="PANTHER" id="PTHR30055:SF226">
    <property type="entry name" value="HTH-TYPE TRANSCRIPTIONAL REGULATOR PKSA"/>
    <property type="match status" value="1"/>
</dbReference>
<dbReference type="Gene3D" id="1.10.357.10">
    <property type="entry name" value="Tetracycline Repressor, domain 2"/>
    <property type="match status" value="1"/>
</dbReference>
<dbReference type="Pfam" id="PF00440">
    <property type="entry name" value="TetR_N"/>
    <property type="match status" value="1"/>
</dbReference>
<evidence type="ECO:0000256" key="4">
    <source>
        <dbReference type="ARBA" id="ARBA00023163"/>
    </source>
</evidence>
<dbReference type="Pfam" id="PF13977">
    <property type="entry name" value="TetR_C_6"/>
    <property type="match status" value="1"/>
</dbReference>
<dbReference type="RefSeq" id="WP_213350292.1">
    <property type="nucleotide sequence ID" value="NZ_JAHBGB010000002.1"/>
</dbReference>
<dbReference type="InterPro" id="IPR036271">
    <property type="entry name" value="Tet_transcr_reg_TetR-rel_C_sf"/>
</dbReference>
<dbReference type="InterPro" id="IPR001647">
    <property type="entry name" value="HTH_TetR"/>
</dbReference>
<accession>A0ABW4YY94</accession>
<dbReference type="InterPro" id="IPR050109">
    <property type="entry name" value="HTH-type_TetR-like_transc_reg"/>
</dbReference>
<evidence type="ECO:0000256" key="5">
    <source>
        <dbReference type="PROSITE-ProRule" id="PRU00335"/>
    </source>
</evidence>
<evidence type="ECO:0000256" key="3">
    <source>
        <dbReference type="ARBA" id="ARBA00023125"/>
    </source>
</evidence>
<keyword evidence="2" id="KW-0805">Transcription regulation</keyword>
<gene>
    <name evidence="7" type="ORF">ACFSNC_12270</name>
</gene>
<dbReference type="PROSITE" id="PS50977">
    <property type="entry name" value="HTH_TETR_2"/>
    <property type="match status" value="1"/>
</dbReference>
<dbReference type="Proteomes" id="UP001597299">
    <property type="component" value="Unassembled WGS sequence"/>
</dbReference>